<comment type="caution">
    <text evidence="2">The sequence shown here is derived from an EMBL/GenBank/DDBJ whole genome shotgun (WGS) entry which is preliminary data.</text>
</comment>
<dbReference type="Proteomes" id="UP000809337">
    <property type="component" value="Unassembled WGS sequence"/>
</dbReference>
<evidence type="ECO:0000313" key="2">
    <source>
        <dbReference type="EMBL" id="MBM2357554.1"/>
    </source>
</evidence>
<name>A0A9Q2NN22_9RHOB</name>
<dbReference type="EMBL" id="JAFBWN010000043">
    <property type="protein sequence ID" value="MBM2357554.1"/>
    <property type="molecule type" value="Genomic_DNA"/>
</dbReference>
<accession>A0A9Q2NN22</accession>
<evidence type="ECO:0000313" key="3">
    <source>
        <dbReference type="Proteomes" id="UP000809337"/>
    </source>
</evidence>
<gene>
    <name evidence="2" type="ORF">JQX14_23680</name>
</gene>
<proteinExistence type="predicted"/>
<sequence length="190" mass="20777">MQQIATAQPMKPAKPLSAPGNRRNRQAIHLKMSQLANAAHGAEHCEAVKRSPSQCSAAVGLTLRDLEDRRWCVSPPVAKERLRGAGLPYEGRRAGLIYSWASIFRAEGIDEKIAKSATQAEFPDLFDDLVDTSSAASLLGYKDPSSIRKLIGAGDIPQTAYIQFGSRGIYRFRQTPLMALRKASPMGRIV</sequence>
<feature type="region of interest" description="Disordered" evidence="1">
    <location>
        <begin position="1"/>
        <end position="21"/>
    </location>
</feature>
<reference evidence="2" key="1">
    <citation type="submission" date="2021-01" db="EMBL/GenBank/DDBJ databases">
        <title>Diatom-associated Roseobacters Show Island Model of Population Structure.</title>
        <authorList>
            <person name="Qu L."/>
            <person name="Feng X."/>
            <person name="Chen Y."/>
            <person name="Li L."/>
            <person name="Wang X."/>
            <person name="Hu Z."/>
            <person name="Wang H."/>
            <person name="Luo H."/>
        </authorList>
    </citation>
    <scope>NUCLEOTIDE SEQUENCE</scope>
    <source>
        <strain evidence="2">SM26-45</strain>
    </source>
</reference>
<protein>
    <submittedName>
        <fullName evidence="2">Uncharacterized protein</fullName>
    </submittedName>
</protein>
<dbReference type="AlphaFoldDB" id="A0A9Q2NN22"/>
<organism evidence="2 3">
    <name type="scientific">Pseudosulfitobacter pseudonitzschiae</name>
    <dbReference type="NCBI Taxonomy" id="1402135"/>
    <lineage>
        <taxon>Bacteria</taxon>
        <taxon>Pseudomonadati</taxon>
        <taxon>Pseudomonadota</taxon>
        <taxon>Alphaproteobacteria</taxon>
        <taxon>Rhodobacterales</taxon>
        <taxon>Roseobacteraceae</taxon>
        <taxon>Pseudosulfitobacter</taxon>
    </lineage>
</organism>
<dbReference type="RefSeq" id="WP_231036363.1">
    <property type="nucleotide sequence ID" value="NZ_JAJNGX010000043.1"/>
</dbReference>
<evidence type="ECO:0000256" key="1">
    <source>
        <dbReference type="SAM" id="MobiDB-lite"/>
    </source>
</evidence>